<feature type="transmembrane region" description="Helical" evidence="1">
    <location>
        <begin position="205"/>
        <end position="229"/>
    </location>
</feature>
<accession>A0ABW6Y3B0</accession>
<evidence type="ECO:0000313" key="4">
    <source>
        <dbReference type="Proteomes" id="UP001602370"/>
    </source>
</evidence>
<reference evidence="3 4" key="1">
    <citation type="submission" date="2024-10" db="EMBL/GenBank/DDBJ databases">
        <title>The Natural Products Discovery Center: Release of the First 8490 Sequenced Strains for Exploring Actinobacteria Biosynthetic Diversity.</title>
        <authorList>
            <person name="Kalkreuter E."/>
            <person name="Kautsar S.A."/>
            <person name="Yang D."/>
            <person name="Bader C.D."/>
            <person name="Teijaro C.N."/>
            <person name="Fluegel L."/>
            <person name="Davis C.M."/>
            <person name="Simpson J.R."/>
            <person name="Lauterbach L."/>
            <person name="Steele A.D."/>
            <person name="Gui C."/>
            <person name="Meng S."/>
            <person name="Li G."/>
            <person name="Viehrig K."/>
            <person name="Ye F."/>
            <person name="Su P."/>
            <person name="Kiefer A.F."/>
            <person name="Nichols A."/>
            <person name="Cepeda A.J."/>
            <person name="Yan W."/>
            <person name="Fan B."/>
            <person name="Jiang Y."/>
            <person name="Adhikari A."/>
            <person name="Zheng C.-J."/>
            <person name="Schuster L."/>
            <person name="Cowan T.M."/>
            <person name="Smanski M.J."/>
            <person name="Chevrette M.G."/>
            <person name="De Carvalho L.P.S."/>
            <person name="Shen B."/>
        </authorList>
    </citation>
    <scope>NUCLEOTIDE SEQUENCE [LARGE SCALE GENOMIC DNA]</scope>
    <source>
        <strain evidence="3 4">NPDC012605</strain>
    </source>
</reference>
<organism evidence="3 4">
    <name type="scientific">Streptomyces flavochromogenes</name>
    <dbReference type="NCBI Taxonomy" id="68199"/>
    <lineage>
        <taxon>Bacteria</taxon>
        <taxon>Bacillati</taxon>
        <taxon>Actinomycetota</taxon>
        <taxon>Actinomycetes</taxon>
        <taxon>Kitasatosporales</taxon>
        <taxon>Streptomycetaceae</taxon>
        <taxon>Streptomyces</taxon>
    </lineage>
</organism>
<protein>
    <submittedName>
        <fullName evidence="3">DUF4332 domain-containing protein</fullName>
    </submittedName>
</protein>
<evidence type="ECO:0000259" key="2">
    <source>
        <dbReference type="Pfam" id="PF14229"/>
    </source>
</evidence>
<keyword evidence="4" id="KW-1185">Reference proteome</keyword>
<dbReference type="Proteomes" id="UP001602370">
    <property type="component" value="Unassembled WGS sequence"/>
</dbReference>
<proteinExistence type="predicted"/>
<gene>
    <name evidence="3" type="ORF">ACFY8C_39015</name>
</gene>
<keyword evidence="1" id="KW-1133">Transmembrane helix</keyword>
<evidence type="ECO:0000313" key="3">
    <source>
        <dbReference type="EMBL" id="MFF5924268.1"/>
    </source>
</evidence>
<feature type="domain" description="DUF4332" evidence="2">
    <location>
        <begin position="713"/>
        <end position="813"/>
    </location>
</feature>
<feature type="transmembrane region" description="Helical" evidence="1">
    <location>
        <begin position="241"/>
        <end position="262"/>
    </location>
</feature>
<comment type="caution">
    <text evidence="3">The sequence shown here is derived from an EMBL/GenBank/DDBJ whole genome shotgun (WGS) entry which is preliminary data.</text>
</comment>
<feature type="transmembrane region" description="Helical" evidence="1">
    <location>
        <begin position="177"/>
        <end position="199"/>
    </location>
</feature>
<sequence length="840" mass="93142">MAFTALMVVAAAPLNPAADRTCAAAKGHLDVGSLDRAKKLYESVKPADDERNCAVEGLQLVAAARQAAAEKVTDGQQLIRSGDLNGAEQMFRAALMLDAASKGAVAGIARVADLESRPLPTAASNWDRFYGDWVLPVGRLVLFSAIGLLVLGALAGLSSWFWVKVGSVAWPTGVRRIAKGVGLSLLIGAAIMTPLFAMFNPFTPTWMQCWIAALVIFAIGLVAGWLVWWGTRQSRFWDWRALLVSLGFVVVAAIVILMAPIAPETRLMAAHIALALIGLLLTSAAFGQNLRLQVEVQQPDGNVNAAATDYLLARMKGLGTETPKVLDRATSALATSPLSKIPTEELSVLPAGHFVGALSRLFYALRPDLTWRARVTLVDDNRVATAISRNGRHAESAVFSRMELGLPLDTDQDRARAQMLTGAAAFVLLHLSEVHQELKEDLCGASKWKSVALQVIAKSSSLLEDGNRNERRVDILHRATDEDPGNVLARFEYLWAGYANILHEETNFALFARTLDNEYERSGLSEKPAEETGWVPLRIRVLYSSTTQWLNAYVAAWDEGTHGDTYLQNARISVDELYRLCSASWDRKQLQRQAETMLPFAVNLLRCIDALKGVYLYRVPKKHSHEGSDPSPKLTYDHACLHMFLADLRSLPRKIRKQQRDQALEDLQFALVTDDDRKDAATDPCFRKLRSDERFRRLVHAQPPQEFLDLSAFVEHRTELQEAGVTTAGEVVRRTHTTQLQTQLAIYLKVSVVRIQQMRDVALLAQVHEDLGDPQMLHLILSAGITSREALRELARRDENELLLLVQTRAAKEHLTSLEGVQNPQPWLTAAKRKRHSRRC</sequence>
<dbReference type="Pfam" id="PF14229">
    <property type="entry name" value="DUF4332"/>
    <property type="match status" value="1"/>
</dbReference>
<evidence type="ECO:0000256" key="1">
    <source>
        <dbReference type="SAM" id="Phobius"/>
    </source>
</evidence>
<keyword evidence="1" id="KW-0812">Transmembrane</keyword>
<feature type="transmembrane region" description="Helical" evidence="1">
    <location>
        <begin position="140"/>
        <end position="165"/>
    </location>
</feature>
<dbReference type="EMBL" id="JBIBDZ010000021">
    <property type="protein sequence ID" value="MFF5924268.1"/>
    <property type="molecule type" value="Genomic_DNA"/>
</dbReference>
<keyword evidence="1" id="KW-0472">Membrane</keyword>
<dbReference type="RefSeq" id="WP_158710595.1">
    <property type="nucleotide sequence ID" value="NZ_JBIBDZ010000021.1"/>
</dbReference>
<name>A0ABW6Y3B0_9ACTN</name>
<dbReference type="InterPro" id="IPR025567">
    <property type="entry name" value="DUF4332"/>
</dbReference>